<dbReference type="Gene3D" id="1.10.3720.10">
    <property type="entry name" value="MetI-like"/>
    <property type="match status" value="1"/>
</dbReference>
<dbReference type="InterPro" id="IPR035906">
    <property type="entry name" value="MetI-like_sf"/>
</dbReference>
<comment type="caution">
    <text evidence="9">The sequence shown here is derived from an EMBL/GenBank/DDBJ whole genome shotgun (WGS) entry which is preliminary data.</text>
</comment>
<feature type="transmembrane region" description="Helical" evidence="7">
    <location>
        <begin position="255"/>
        <end position="274"/>
    </location>
</feature>
<dbReference type="InterPro" id="IPR000515">
    <property type="entry name" value="MetI-like"/>
</dbReference>
<dbReference type="SUPFAM" id="SSF161098">
    <property type="entry name" value="MetI-like"/>
    <property type="match status" value="1"/>
</dbReference>
<dbReference type="GO" id="GO:0005886">
    <property type="term" value="C:plasma membrane"/>
    <property type="evidence" value="ECO:0007669"/>
    <property type="project" value="UniProtKB-SubCell"/>
</dbReference>
<dbReference type="PROSITE" id="PS50928">
    <property type="entry name" value="ABC_TM1"/>
    <property type="match status" value="1"/>
</dbReference>
<dbReference type="PANTHER" id="PTHR43744">
    <property type="entry name" value="ABC TRANSPORTER PERMEASE PROTEIN MG189-RELATED-RELATED"/>
    <property type="match status" value="1"/>
</dbReference>
<evidence type="ECO:0000256" key="1">
    <source>
        <dbReference type="ARBA" id="ARBA00004651"/>
    </source>
</evidence>
<dbReference type="Pfam" id="PF00528">
    <property type="entry name" value="BPD_transp_1"/>
    <property type="match status" value="1"/>
</dbReference>
<dbReference type="EMBL" id="SLUN01000046">
    <property type="protein sequence ID" value="TCL57464.1"/>
    <property type="molecule type" value="Genomic_DNA"/>
</dbReference>
<comment type="similarity">
    <text evidence="7">Belongs to the binding-protein-dependent transport system permease family.</text>
</comment>
<feature type="transmembrane region" description="Helical" evidence="7">
    <location>
        <begin position="70"/>
        <end position="94"/>
    </location>
</feature>
<comment type="subcellular location">
    <subcellularLocation>
        <location evidence="1 7">Cell membrane</location>
        <topology evidence="1 7">Multi-pass membrane protein</topology>
    </subcellularLocation>
</comment>
<feature type="transmembrane region" description="Helical" evidence="7">
    <location>
        <begin position="106"/>
        <end position="133"/>
    </location>
</feature>
<dbReference type="AlphaFoldDB" id="A0A4R1QY18"/>
<evidence type="ECO:0000256" key="5">
    <source>
        <dbReference type="ARBA" id="ARBA00022989"/>
    </source>
</evidence>
<keyword evidence="3" id="KW-1003">Cell membrane</keyword>
<evidence type="ECO:0000256" key="3">
    <source>
        <dbReference type="ARBA" id="ARBA00022475"/>
    </source>
</evidence>
<evidence type="ECO:0000256" key="6">
    <source>
        <dbReference type="ARBA" id="ARBA00023136"/>
    </source>
</evidence>
<feature type="transmembrane region" description="Helical" evidence="7">
    <location>
        <begin position="207"/>
        <end position="228"/>
    </location>
</feature>
<dbReference type="CDD" id="cd06261">
    <property type="entry name" value="TM_PBP2"/>
    <property type="match status" value="1"/>
</dbReference>
<proteinExistence type="inferred from homology"/>
<keyword evidence="4 7" id="KW-0812">Transmembrane</keyword>
<keyword evidence="6 7" id="KW-0472">Membrane</keyword>
<gene>
    <name evidence="9" type="ORF">EDC14_104624</name>
</gene>
<feature type="transmembrane region" description="Helical" evidence="7">
    <location>
        <begin position="153"/>
        <end position="170"/>
    </location>
</feature>
<dbReference type="Proteomes" id="UP000295008">
    <property type="component" value="Unassembled WGS sequence"/>
</dbReference>
<evidence type="ECO:0000313" key="10">
    <source>
        <dbReference type="Proteomes" id="UP000295008"/>
    </source>
</evidence>
<evidence type="ECO:0000256" key="7">
    <source>
        <dbReference type="RuleBase" id="RU363032"/>
    </source>
</evidence>
<sequence>MGHSKKRLLFGYLLLSGFALIMMLPFIGMVFTALKASDEIYLANSFSFFPKAWRIANFIEAMNLAPWHRYFTNSFFITFVVVIGSLFFNSFAGYSFARLKFPGRDFLFFFILIGLMVPPQVTIIPQFLIMRAMPFFGGNNWLGQGGTGWLDTYYALIIPALSGSIGIFLCRQFYLGFPKALDEAARIDGCSPFRAYFMIYMPASKPIYASLGILKTVAVWNDFFYPLVMTNSEKMRTVQLGLQVYRSSGTVQWEYLMAATTIVTIPVLIVFLCFQRYFVQGIMTSGIK</sequence>
<feature type="transmembrane region" description="Helical" evidence="7">
    <location>
        <begin position="12"/>
        <end position="34"/>
    </location>
</feature>
<accession>A0A4R1QY18</accession>
<dbReference type="PANTHER" id="PTHR43744:SF12">
    <property type="entry name" value="ABC TRANSPORTER PERMEASE PROTEIN MG189-RELATED"/>
    <property type="match status" value="1"/>
</dbReference>
<dbReference type="GO" id="GO:0055085">
    <property type="term" value="P:transmembrane transport"/>
    <property type="evidence" value="ECO:0007669"/>
    <property type="project" value="InterPro"/>
</dbReference>
<evidence type="ECO:0000256" key="4">
    <source>
        <dbReference type="ARBA" id="ARBA00022692"/>
    </source>
</evidence>
<evidence type="ECO:0000256" key="2">
    <source>
        <dbReference type="ARBA" id="ARBA00022448"/>
    </source>
</evidence>
<feature type="domain" description="ABC transmembrane type-1" evidence="8">
    <location>
        <begin position="71"/>
        <end position="274"/>
    </location>
</feature>
<evidence type="ECO:0000259" key="8">
    <source>
        <dbReference type="PROSITE" id="PS50928"/>
    </source>
</evidence>
<keyword evidence="10" id="KW-1185">Reference proteome</keyword>
<reference evidence="9 10" key="1">
    <citation type="submission" date="2019-03" db="EMBL/GenBank/DDBJ databases">
        <title>Genomic Encyclopedia of Type Strains, Phase IV (KMG-IV): sequencing the most valuable type-strain genomes for metagenomic binning, comparative biology and taxonomic classification.</title>
        <authorList>
            <person name="Goeker M."/>
        </authorList>
    </citation>
    <scope>NUCLEOTIDE SEQUENCE [LARGE SCALE GENOMIC DNA]</scope>
    <source>
        <strain evidence="9 10">LX-B</strain>
    </source>
</reference>
<evidence type="ECO:0000313" key="9">
    <source>
        <dbReference type="EMBL" id="TCL57464.1"/>
    </source>
</evidence>
<keyword evidence="9" id="KW-0762">Sugar transport</keyword>
<keyword evidence="2 7" id="KW-0813">Transport</keyword>
<keyword evidence="5 7" id="KW-1133">Transmembrane helix</keyword>
<name>A0A4R1QY18_HYDET</name>
<organism evidence="9 10">
    <name type="scientific">Hydrogenispora ethanolica</name>
    <dbReference type="NCBI Taxonomy" id="1082276"/>
    <lineage>
        <taxon>Bacteria</taxon>
        <taxon>Bacillati</taxon>
        <taxon>Bacillota</taxon>
        <taxon>Hydrogenispora</taxon>
    </lineage>
</organism>
<protein>
    <submittedName>
        <fullName evidence="9">Multiple sugar transport system permease protein</fullName>
    </submittedName>
</protein>